<dbReference type="Gene3D" id="1.10.10.2840">
    <property type="entry name" value="PucR C-terminal helix-turn-helix domain"/>
    <property type="match status" value="1"/>
</dbReference>
<dbReference type="InterPro" id="IPR025736">
    <property type="entry name" value="PucR_C-HTH_dom"/>
</dbReference>
<dbReference type="PANTHER" id="PTHR33744:SF1">
    <property type="entry name" value="DNA-BINDING TRANSCRIPTIONAL ACTIVATOR ADER"/>
    <property type="match status" value="1"/>
</dbReference>
<dbReference type="AlphaFoldDB" id="A0A916TFU3"/>
<evidence type="ECO:0000259" key="2">
    <source>
        <dbReference type="Pfam" id="PF25906"/>
    </source>
</evidence>
<evidence type="ECO:0000313" key="3">
    <source>
        <dbReference type="EMBL" id="GGB41491.1"/>
    </source>
</evidence>
<reference evidence="3" key="1">
    <citation type="journal article" date="2014" name="Int. J. Syst. Evol. Microbiol.">
        <title>Complete genome sequence of Corynebacterium casei LMG S-19264T (=DSM 44701T), isolated from a smear-ripened cheese.</title>
        <authorList>
            <consortium name="US DOE Joint Genome Institute (JGI-PGF)"/>
            <person name="Walter F."/>
            <person name="Albersmeier A."/>
            <person name="Kalinowski J."/>
            <person name="Ruckert C."/>
        </authorList>
    </citation>
    <scope>NUCLEOTIDE SEQUENCE</scope>
    <source>
        <strain evidence="3">CGMCC 1.15085</strain>
    </source>
</reference>
<dbReference type="PANTHER" id="PTHR33744">
    <property type="entry name" value="CARBOHYDRATE DIACID REGULATOR"/>
    <property type="match status" value="1"/>
</dbReference>
<dbReference type="InterPro" id="IPR058663">
    <property type="entry name" value="PucR-like_N"/>
</dbReference>
<proteinExistence type="predicted"/>
<feature type="domain" description="PucR-like N-terminal" evidence="2">
    <location>
        <begin position="5"/>
        <end position="163"/>
    </location>
</feature>
<protein>
    <submittedName>
        <fullName evidence="3">Fis family transcriptional regulator</fullName>
    </submittedName>
</protein>
<name>A0A916TFU3_9MICO</name>
<dbReference type="InterPro" id="IPR042070">
    <property type="entry name" value="PucR_C-HTH_sf"/>
</dbReference>
<dbReference type="Pfam" id="PF13556">
    <property type="entry name" value="HTH_30"/>
    <property type="match status" value="1"/>
</dbReference>
<organism evidence="3 4">
    <name type="scientific">Flexivirga endophytica</name>
    <dbReference type="NCBI Taxonomy" id="1849103"/>
    <lineage>
        <taxon>Bacteria</taxon>
        <taxon>Bacillati</taxon>
        <taxon>Actinomycetota</taxon>
        <taxon>Actinomycetes</taxon>
        <taxon>Micrococcales</taxon>
        <taxon>Dermacoccaceae</taxon>
        <taxon>Flexivirga</taxon>
    </lineage>
</organism>
<reference evidence="3" key="2">
    <citation type="submission" date="2020-09" db="EMBL/GenBank/DDBJ databases">
        <authorList>
            <person name="Sun Q."/>
            <person name="Zhou Y."/>
        </authorList>
    </citation>
    <scope>NUCLEOTIDE SEQUENCE</scope>
    <source>
        <strain evidence="3">CGMCC 1.15085</strain>
    </source>
</reference>
<comment type="caution">
    <text evidence="3">The sequence shown here is derived from an EMBL/GenBank/DDBJ whole genome shotgun (WGS) entry which is preliminary data.</text>
</comment>
<dbReference type="EMBL" id="BMHI01000005">
    <property type="protein sequence ID" value="GGB41491.1"/>
    <property type="molecule type" value="Genomic_DNA"/>
</dbReference>
<dbReference type="Proteomes" id="UP000636793">
    <property type="component" value="Unassembled WGS sequence"/>
</dbReference>
<feature type="domain" description="PucR C-terminal helix-turn-helix" evidence="1">
    <location>
        <begin position="318"/>
        <end position="373"/>
    </location>
</feature>
<keyword evidence="4" id="KW-1185">Reference proteome</keyword>
<evidence type="ECO:0000313" key="4">
    <source>
        <dbReference type="Proteomes" id="UP000636793"/>
    </source>
</evidence>
<dbReference type="InterPro" id="IPR051448">
    <property type="entry name" value="CdaR-like_regulators"/>
</dbReference>
<dbReference type="Pfam" id="PF25906">
    <property type="entry name" value="PucR-like_N"/>
    <property type="match status" value="1"/>
</dbReference>
<gene>
    <name evidence="3" type="ORF">GCM10011492_35510</name>
</gene>
<sequence length="379" mass="40200">MISTLTEMLPAVSERVVGAVVDGVPSYAGALAGEMREAIEQAVQLALAGFLRLAGAGPGGDPGTPMQASVHGAYSLGRGEARSGRSMDALLAAYRVGARVAWQDMSAAAVDAGLDASTLARFAELVFAYIDSLSAASVAGHAEELAVEGRVRERRRERLAGALLDGRDEATVRKLADRADWSPPETLTAVVLPAERVSAVTAQLGAGCLRAEDESEQEPAVAVLLVPDADGPGRVHLLRILAGRPAYVGPVRPWLAAATSYNRALRAHELGLARREPVDTEEHLAALVAFADPSAHADLRAAVLEPLADLPPATADRLAETLRSWLLQQGRRDAVAAQLHVHPQTVRYRMGQIRELYGERLSDPDVVRDLVIGLGVSRR</sequence>
<evidence type="ECO:0000259" key="1">
    <source>
        <dbReference type="Pfam" id="PF13556"/>
    </source>
</evidence>
<accession>A0A916TFU3</accession>